<sequence length="184" mass="20934">MRTIELVRFLLPTLMLVFPQASSLDQLPDQRTELQKRAAIEREAQKAEVQEIQRISDEAEIWYLEPTTKDWSKFRWKKIRGNAKSGIARLIKGAIVSDRAGMSFTLDLPAETKRERAEGFAILKGPDGGFSGFVRRANFEEKSSLKLITVNSFISEKEVFSWSPKPWFVGIVTEVSITSLLRAD</sequence>
<comment type="caution">
    <text evidence="1">The sequence shown here is derived from an EMBL/GenBank/DDBJ whole genome shotgun (WGS) entry which is preliminary data.</text>
</comment>
<dbReference type="RefSeq" id="WP_264514744.1">
    <property type="nucleotide sequence ID" value="NZ_JAPDDR010000008.1"/>
</dbReference>
<accession>A0ABT3G6J9</accession>
<name>A0ABT3G6J9_9BACT</name>
<evidence type="ECO:0000313" key="2">
    <source>
        <dbReference type="Proteomes" id="UP001165653"/>
    </source>
</evidence>
<keyword evidence="2" id="KW-1185">Reference proteome</keyword>
<gene>
    <name evidence="1" type="ORF">OJ996_16580</name>
</gene>
<dbReference type="EMBL" id="JAPDDR010000008">
    <property type="protein sequence ID" value="MCW1915204.1"/>
    <property type="molecule type" value="Genomic_DNA"/>
</dbReference>
<proteinExistence type="predicted"/>
<protein>
    <submittedName>
        <fullName evidence="1">Uncharacterized protein</fullName>
    </submittedName>
</protein>
<evidence type="ECO:0000313" key="1">
    <source>
        <dbReference type="EMBL" id="MCW1915204.1"/>
    </source>
</evidence>
<organism evidence="1 2">
    <name type="scientific">Luteolibacter rhizosphaerae</name>
    <dbReference type="NCBI Taxonomy" id="2989719"/>
    <lineage>
        <taxon>Bacteria</taxon>
        <taxon>Pseudomonadati</taxon>
        <taxon>Verrucomicrobiota</taxon>
        <taxon>Verrucomicrobiia</taxon>
        <taxon>Verrucomicrobiales</taxon>
        <taxon>Verrucomicrobiaceae</taxon>
        <taxon>Luteolibacter</taxon>
    </lineage>
</organism>
<dbReference type="Proteomes" id="UP001165653">
    <property type="component" value="Unassembled WGS sequence"/>
</dbReference>
<reference evidence="1" key="1">
    <citation type="submission" date="2022-10" db="EMBL/GenBank/DDBJ databases">
        <title>Luteolibacter sp. GHJ8, whole genome shotgun sequencing project.</title>
        <authorList>
            <person name="Zhao G."/>
            <person name="Shen L."/>
        </authorList>
    </citation>
    <scope>NUCLEOTIDE SEQUENCE</scope>
    <source>
        <strain evidence="1">GHJ8</strain>
    </source>
</reference>